<dbReference type="PANTHER" id="PTHR48020:SF12">
    <property type="entry name" value="PROTON MYO-INOSITOL COTRANSPORTER"/>
    <property type="match status" value="1"/>
</dbReference>
<feature type="transmembrane region" description="Helical" evidence="7">
    <location>
        <begin position="102"/>
        <end position="125"/>
    </location>
</feature>
<dbReference type="EMBL" id="JBHSWI010000001">
    <property type="protein sequence ID" value="MFC6645360.1"/>
    <property type="molecule type" value="Genomic_DNA"/>
</dbReference>
<evidence type="ECO:0000256" key="5">
    <source>
        <dbReference type="ARBA" id="ARBA00022989"/>
    </source>
</evidence>
<dbReference type="InterPro" id="IPR036259">
    <property type="entry name" value="MFS_trans_sf"/>
</dbReference>
<dbReference type="PROSITE" id="PS00217">
    <property type="entry name" value="SUGAR_TRANSPORT_2"/>
    <property type="match status" value="1"/>
</dbReference>
<feature type="transmembrane region" description="Helical" evidence="7">
    <location>
        <begin position="335"/>
        <end position="352"/>
    </location>
</feature>
<feature type="transmembrane region" description="Helical" evidence="7">
    <location>
        <begin position="212"/>
        <end position="230"/>
    </location>
</feature>
<evidence type="ECO:0000256" key="2">
    <source>
        <dbReference type="ARBA" id="ARBA00010992"/>
    </source>
</evidence>
<feature type="transmembrane region" description="Helical" evidence="7">
    <location>
        <begin position="535"/>
        <end position="559"/>
    </location>
</feature>
<dbReference type="InterPro" id="IPR005828">
    <property type="entry name" value="MFS_sugar_transport-like"/>
</dbReference>
<feature type="transmembrane region" description="Helical" evidence="7">
    <location>
        <begin position="509"/>
        <end position="529"/>
    </location>
</feature>
<keyword evidence="5 7" id="KW-1133">Transmembrane helix</keyword>
<evidence type="ECO:0000256" key="4">
    <source>
        <dbReference type="ARBA" id="ARBA00022692"/>
    </source>
</evidence>
<dbReference type="InterPro" id="IPR003663">
    <property type="entry name" value="Sugar/inositol_transpt"/>
</dbReference>
<evidence type="ECO:0000259" key="8">
    <source>
        <dbReference type="PROSITE" id="PS50850"/>
    </source>
</evidence>
<comment type="similarity">
    <text evidence="2">Belongs to the major facilitator superfamily. Sugar transporter (TC 2.A.1.1) family.</text>
</comment>
<feature type="transmembrane region" description="Helical" evidence="7">
    <location>
        <begin position="74"/>
        <end position="95"/>
    </location>
</feature>
<feature type="transmembrane region" description="Helical" evidence="7">
    <location>
        <begin position="473"/>
        <end position="497"/>
    </location>
</feature>
<feature type="domain" description="Major facilitator superfamily (MFS) profile" evidence="8">
    <location>
        <begin position="37"/>
        <end position="563"/>
    </location>
</feature>
<dbReference type="Proteomes" id="UP001596391">
    <property type="component" value="Unassembled WGS sequence"/>
</dbReference>
<evidence type="ECO:0000256" key="7">
    <source>
        <dbReference type="SAM" id="Phobius"/>
    </source>
</evidence>
<evidence type="ECO:0000256" key="3">
    <source>
        <dbReference type="ARBA" id="ARBA00022448"/>
    </source>
</evidence>
<comment type="subcellular location">
    <subcellularLocation>
        <location evidence="1">Membrane</location>
        <topology evidence="1">Multi-pass membrane protein</topology>
    </subcellularLocation>
</comment>
<evidence type="ECO:0000256" key="1">
    <source>
        <dbReference type="ARBA" id="ARBA00004141"/>
    </source>
</evidence>
<dbReference type="Gene3D" id="1.20.1250.20">
    <property type="entry name" value="MFS general substrate transporter like domains"/>
    <property type="match status" value="2"/>
</dbReference>
<dbReference type="PROSITE" id="PS50850">
    <property type="entry name" value="MFS"/>
    <property type="match status" value="1"/>
</dbReference>
<evidence type="ECO:0000256" key="6">
    <source>
        <dbReference type="ARBA" id="ARBA00023136"/>
    </source>
</evidence>
<sequence length="575" mass="61464">MKSSNQARRVRLAEGGWSMAQAVAAETKQSFGYGYFLTFIAGLGGLLYGVDIGIISAALLYVDKSIHLSLEQTSLIVAAVLAGGTISSLVAGFLADWLGRRTMMIVSGALFSASGVLIATAHSFLGLFLGRLLQGLSCGVIAVVVPLYLAESLSAKKRGSGSGIFQLMLTAGIVMASVVGLYYTRQTEAAIAAAQGNASLIFHAQDHAWRSMMASVIYPGVLFCVGSIFLKETPRWLFRHGRREAALQALLLTSTRDEAETQIEEMGAITQQEIDDHASGAAGSLFQKRYIVPFLLACLVLACNQATGINSVLSYLVVILKQAGLSVERSTQFDFLVKLLNCLMTIVAVALVDRKGRRFLLRIGTAGVTIALLVAAFTFHAEESKRTDVREQLQASATNNVVDTRIASFNTTGAPMEMLVSYSYGAGDQIMTAITTEKDGAIHLAPEPNTKAGPLVIKHAWLGPIPSQHTGNVIALCMALFIAAFAVGPGVVVWLMLSELMPTRIRSSGMGIALLINQGVSTTIAGVFLPVAGRYGYAAMFGFWAACTIVYFLTATFLLPETKGKTLEEIEMSFR</sequence>
<reference evidence="10" key="1">
    <citation type="journal article" date="2019" name="Int. J. Syst. Evol. Microbiol.">
        <title>The Global Catalogue of Microorganisms (GCM) 10K type strain sequencing project: providing services to taxonomists for standard genome sequencing and annotation.</title>
        <authorList>
            <consortium name="The Broad Institute Genomics Platform"/>
            <consortium name="The Broad Institute Genome Sequencing Center for Infectious Disease"/>
            <person name="Wu L."/>
            <person name="Ma J."/>
        </authorList>
    </citation>
    <scope>NUCLEOTIDE SEQUENCE [LARGE SCALE GENOMIC DNA]</scope>
    <source>
        <strain evidence="10">CGMCC 1.16026</strain>
    </source>
</reference>
<accession>A0ABW1Z8U1</accession>
<feature type="transmembrane region" description="Helical" evidence="7">
    <location>
        <begin position="35"/>
        <end position="62"/>
    </location>
</feature>
<dbReference type="PROSITE" id="PS00216">
    <property type="entry name" value="SUGAR_TRANSPORT_1"/>
    <property type="match status" value="1"/>
</dbReference>
<dbReference type="RefSeq" id="WP_263371739.1">
    <property type="nucleotide sequence ID" value="NZ_JAGSYD010000003.1"/>
</dbReference>
<dbReference type="SUPFAM" id="SSF103473">
    <property type="entry name" value="MFS general substrate transporter"/>
    <property type="match status" value="1"/>
</dbReference>
<keyword evidence="6 7" id="KW-0472">Membrane</keyword>
<feature type="transmembrane region" description="Helical" evidence="7">
    <location>
        <begin position="294"/>
        <end position="320"/>
    </location>
</feature>
<dbReference type="InterPro" id="IPR005829">
    <property type="entry name" value="Sugar_transporter_CS"/>
</dbReference>
<dbReference type="InterPro" id="IPR050814">
    <property type="entry name" value="Myo-inositol_Transporter"/>
</dbReference>
<dbReference type="InterPro" id="IPR020846">
    <property type="entry name" value="MFS_dom"/>
</dbReference>
<dbReference type="PANTHER" id="PTHR48020">
    <property type="entry name" value="PROTON MYO-INOSITOL COTRANSPORTER"/>
    <property type="match status" value="1"/>
</dbReference>
<keyword evidence="4 7" id="KW-0812">Transmembrane</keyword>
<evidence type="ECO:0000313" key="9">
    <source>
        <dbReference type="EMBL" id="MFC6645360.1"/>
    </source>
</evidence>
<feature type="transmembrane region" description="Helical" evidence="7">
    <location>
        <begin position="162"/>
        <end position="183"/>
    </location>
</feature>
<protein>
    <submittedName>
        <fullName evidence="9">Sugar porter family MFS transporter</fullName>
    </submittedName>
</protein>
<feature type="transmembrane region" description="Helical" evidence="7">
    <location>
        <begin position="131"/>
        <end position="150"/>
    </location>
</feature>
<keyword evidence="10" id="KW-1185">Reference proteome</keyword>
<dbReference type="PRINTS" id="PR00171">
    <property type="entry name" value="SUGRTRNSPORT"/>
</dbReference>
<feature type="transmembrane region" description="Helical" evidence="7">
    <location>
        <begin position="359"/>
        <end position="379"/>
    </location>
</feature>
<keyword evidence="3" id="KW-0813">Transport</keyword>
<name>A0ABW1Z8U1_9BACT</name>
<comment type="caution">
    <text evidence="9">The sequence shown here is derived from an EMBL/GenBank/DDBJ whole genome shotgun (WGS) entry which is preliminary data.</text>
</comment>
<organism evidence="9 10">
    <name type="scientific">Granulicella cerasi</name>
    <dbReference type="NCBI Taxonomy" id="741063"/>
    <lineage>
        <taxon>Bacteria</taxon>
        <taxon>Pseudomonadati</taxon>
        <taxon>Acidobacteriota</taxon>
        <taxon>Terriglobia</taxon>
        <taxon>Terriglobales</taxon>
        <taxon>Acidobacteriaceae</taxon>
        <taxon>Granulicella</taxon>
    </lineage>
</organism>
<dbReference type="Pfam" id="PF00083">
    <property type="entry name" value="Sugar_tr"/>
    <property type="match status" value="2"/>
</dbReference>
<proteinExistence type="inferred from homology"/>
<evidence type="ECO:0000313" key="10">
    <source>
        <dbReference type="Proteomes" id="UP001596391"/>
    </source>
</evidence>
<gene>
    <name evidence="9" type="ORF">ACFQBQ_07120</name>
</gene>